<evidence type="ECO:0000313" key="2">
    <source>
        <dbReference type="Proteomes" id="UP000805649"/>
    </source>
</evidence>
<sequence length="133" mass="14093">MLSDSLRGKVAIVTGAASGIGAALAEHLVSKGWCVALCDVQDDKGRELATSLGHSAAYYHCDIASYDSQSAVFSSIWQKYGRIDALIANAAFSDRNALFQLRLRANGLPSIEDIPPSPDTTCGWQASPARHVG</sequence>
<dbReference type="Proteomes" id="UP000805649">
    <property type="component" value="Unassembled WGS sequence"/>
</dbReference>
<accession>A0ACC3Z3D3</accession>
<reference evidence="1 2" key="1">
    <citation type="journal article" date="2020" name="Phytopathology">
        <title>Genome Sequence Resources of Colletotrichum truncatum, C. plurivorum, C. musicola, and C. sojae: Four Species Pathogenic to Soybean (Glycine max).</title>
        <authorList>
            <person name="Rogerio F."/>
            <person name="Boufleur T.R."/>
            <person name="Ciampi-Guillardi M."/>
            <person name="Sukno S.A."/>
            <person name="Thon M.R."/>
            <person name="Massola Junior N.S."/>
            <person name="Baroncelli R."/>
        </authorList>
    </citation>
    <scope>NUCLEOTIDE SEQUENCE [LARGE SCALE GENOMIC DNA]</scope>
    <source>
        <strain evidence="1 2">CMES1059</strain>
    </source>
</reference>
<protein>
    <submittedName>
        <fullName evidence="1">15-hydroxyprostaglandin dehydrogenase (Nad(+))</fullName>
    </submittedName>
</protein>
<organism evidence="1 2">
    <name type="scientific">Colletotrichum truncatum</name>
    <name type="common">Anthracnose fungus</name>
    <name type="synonym">Colletotrichum capsici</name>
    <dbReference type="NCBI Taxonomy" id="5467"/>
    <lineage>
        <taxon>Eukaryota</taxon>
        <taxon>Fungi</taxon>
        <taxon>Dikarya</taxon>
        <taxon>Ascomycota</taxon>
        <taxon>Pezizomycotina</taxon>
        <taxon>Sordariomycetes</taxon>
        <taxon>Hypocreomycetidae</taxon>
        <taxon>Glomerellales</taxon>
        <taxon>Glomerellaceae</taxon>
        <taxon>Colletotrichum</taxon>
        <taxon>Colletotrichum truncatum species complex</taxon>
    </lineage>
</organism>
<dbReference type="EMBL" id="VUJX02000003">
    <property type="protein sequence ID" value="KAL0938594.1"/>
    <property type="molecule type" value="Genomic_DNA"/>
</dbReference>
<gene>
    <name evidence="1" type="ORF">CTRU02_205204</name>
</gene>
<evidence type="ECO:0000313" key="1">
    <source>
        <dbReference type="EMBL" id="KAL0938594.1"/>
    </source>
</evidence>
<comment type="caution">
    <text evidence="1">The sequence shown here is derived from an EMBL/GenBank/DDBJ whole genome shotgun (WGS) entry which is preliminary data.</text>
</comment>
<name>A0ACC3Z3D3_COLTU</name>
<keyword evidence="2" id="KW-1185">Reference proteome</keyword>
<proteinExistence type="predicted"/>